<feature type="compositionally biased region" description="Polar residues" evidence="1">
    <location>
        <begin position="60"/>
        <end position="77"/>
    </location>
</feature>
<name>S7S3V3_GLOTA</name>
<feature type="compositionally biased region" description="Basic and acidic residues" evidence="1">
    <location>
        <begin position="901"/>
        <end position="915"/>
    </location>
</feature>
<dbReference type="EMBL" id="KB469296">
    <property type="protein sequence ID" value="EPQ60494.1"/>
    <property type="molecule type" value="Genomic_DNA"/>
</dbReference>
<accession>S7S3V3</accession>
<sequence>MSETSRPSLPTSSSDFDLPSASSHSPSPDGTVPSLMLRLRRPSLLAPKAYYSESRLHSPLASSFTVPLSRKGSQAGTSEAESESERERMWTDSSVSSENVTPPLPSLSKSESDVSAENENHMKGTLSRRPSTPPRAVDLRELSKGLHLRRLSQPLKQPRILSLQAEPKPEETEVKSEAQFQRLLASCSVNPTLPKTPKGTSDSGRYPEEVGGDELQREDTPSDDGDEDATFAFAPSLSEPISLSKPTTPAHSINGDELWMDSPGAAMDVDMPYGSPSVISSLSQWRYTPPPTTSAMRTNKRKLDDRFDPYPTSAKRRAVSPSISHLRDHQPMLSPSLGHRSSVTPSRTPIPIPISIPNSNTSSMASSPVMSQPIPIPRSNGLGSASIASSPTMRTSMALSSPIMRAMSRRRGEEDRREVDGAGEGGSSLPDTTHSTADAGSPLSTAMDKQDGRMKASRSKSRNSLFSRKNPKKDPDAVSPVTPEHPRARETDSSNQTLGEMDRYVAEGYRSRGGNTFASLSIMPEELPELPAWYNQDLEWIAASAIQFRVKFPIHNPVGPKYYKNYHLIPPSELEPSMRPPSVFSPSFPPMTPPEASEDAAWAPGPSRTPSGSPLPTPNSSQVRINETGMRVRTRKTSQTAHDNVDLLDVTDPWGSHWHHESPYDVGMTPSPVAVDAPEGPLKSRSRMSSMSTAPTRHRSVIPSPLSQSTSALHLQPPEANGSVGRRLSKRRRPGIKNFFAGSKDDDNEEARFVVSAPATPVDHPAHGSSHLVPPPANGNARLVRKLSKRGPSLPVNQSPSPTPSARPPSVSTHDTNKKRGSIFGALAKRFTVVRRHPNRRSSVDDSNHGELSAKNNGSPPPERPFMQERRSSGISKRVPPPSLETPHDVQGPASSPPPEPGHRQDEHVHSDRGSVMEAPYSMGKLTIANPDANTASPASPARTEVPLPPEKDVVVSPRHDQQPATVGQILERDEFVSEPEPIQETAQVRDSAHEVVQVSQVAETPSRAVIGSHESSSNSRKEVLAPASAPHSPAIVPVSMAHPSSGRHGDALLPAAQTPSKVREGHPIIVHSHEVRQEEHRPASAAKPEPGAGSSSRPRVLEQDEYLPPPPPISTLPFISTDDSPLSRASIIANPPTPQMPSNAELPEIPNTPGVVPQVVEPIASSSTGMKSAETVRTATQRDTSPTKGKEKSPTKSRQTETFRLVRSPSGTVHPASETIRADGEMWEIVETNDTPHKSRTKERTRSSEQEHLDRKSSRNRERQETVDQRPRASESRERYKSSSGRQDVSPIVVAGPSTSHSRARSVEGSRRPAIPEQLLNQREDRSLGERRERHTSPDKRVSNGRHASPTDVRPHKPAPGNSGVPDVHRRPSQSVPRPTSDVQSVDDFENFRAREAWEMDRLYKGRSWDFDSPKAVLSQATPSVHRDSSRQGHVGRSQTLHSTGHGSSHTSVVVQNSFQASASSPAVYAVPPAPIVYPAHVQSSHRRSPSYDYPNNYRSYQDTVSPPRRSSNSNANPLPEPPREANYQPAPLPAGLSDGPASPEYWNKYAGLTAAH</sequence>
<feature type="region of interest" description="Disordered" evidence="1">
    <location>
        <begin position="303"/>
        <end position="499"/>
    </location>
</feature>
<feature type="compositionally biased region" description="Polar residues" evidence="1">
    <location>
        <begin position="1165"/>
        <end position="1188"/>
    </location>
</feature>
<evidence type="ECO:0000256" key="1">
    <source>
        <dbReference type="SAM" id="MobiDB-lite"/>
    </source>
</evidence>
<feature type="compositionally biased region" description="Polar residues" evidence="1">
    <location>
        <begin position="187"/>
        <end position="203"/>
    </location>
</feature>
<feature type="region of interest" description="Disordered" evidence="1">
    <location>
        <begin position="56"/>
        <end position="230"/>
    </location>
</feature>
<feature type="compositionally biased region" description="Low complexity" evidence="1">
    <location>
        <begin position="1507"/>
        <end position="1516"/>
    </location>
</feature>
<keyword evidence="3" id="KW-1185">Reference proteome</keyword>
<dbReference type="KEGG" id="gtr:GLOTRDRAFT_118735"/>
<feature type="compositionally biased region" description="Low complexity" evidence="1">
    <location>
        <begin position="1443"/>
        <end position="1454"/>
    </location>
</feature>
<feature type="region of interest" description="Disordered" evidence="1">
    <location>
        <begin position="759"/>
        <end position="967"/>
    </location>
</feature>
<dbReference type="OrthoDB" id="3231532at2759"/>
<feature type="compositionally biased region" description="Polar residues" evidence="1">
    <location>
        <begin position="91"/>
        <end position="100"/>
    </location>
</feature>
<feature type="compositionally biased region" description="Polar residues" evidence="1">
    <location>
        <begin position="608"/>
        <end position="625"/>
    </location>
</feature>
<feature type="compositionally biased region" description="Basic and acidic residues" evidence="1">
    <location>
        <begin position="1323"/>
        <end position="1343"/>
    </location>
</feature>
<feature type="compositionally biased region" description="Basic and acidic residues" evidence="1">
    <location>
        <begin position="410"/>
        <end position="420"/>
    </location>
</feature>
<feature type="compositionally biased region" description="Basic and acidic residues" evidence="1">
    <location>
        <begin position="167"/>
        <end position="176"/>
    </location>
</feature>
<evidence type="ECO:0000313" key="3">
    <source>
        <dbReference type="Proteomes" id="UP000030669"/>
    </source>
</evidence>
<feature type="region of interest" description="Disordered" evidence="1">
    <location>
        <begin position="661"/>
        <end position="732"/>
    </location>
</feature>
<feature type="compositionally biased region" description="Polar residues" evidence="1">
    <location>
        <begin position="107"/>
        <end position="117"/>
    </location>
</feature>
<gene>
    <name evidence="2" type="ORF">GLOTRDRAFT_118735</name>
</gene>
<dbReference type="eggNOG" id="ENOG502SJSI">
    <property type="taxonomic scope" value="Eukaryota"/>
</dbReference>
<dbReference type="STRING" id="670483.S7S3V3"/>
<feature type="compositionally biased region" description="Basic and acidic residues" evidence="1">
    <location>
        <begin position="950"/>
        <end position="962"/>
    </location>
</feature>
<feature type="compositionally biased region" description="Basic and acidic residues" evidence="1">
    <location>
        <begin position="1062"/>
        <end position="1083"/>
    </location>
</feature>
<feature type="region of interest" description="Disordered" evidence="1">
    <location>
        <begin position="1410"/>
        <end position="1454"/>
    </location>
</feature>
<feature type="region of interest" description="Disordered" evidence="1">
    <location>
        <begin position="1005"/>
        <end position="1390"/>
    </location>
</feature>
<feature type="compositionally biased region" description="Low complexity" evidence="1">
    <location>
        <begin position="12"/>
        <end position="25"/>
    </location>
</feature>
<feature type="region of interest" description="Disordered" evidence="1">
    <location>
        <begin position="1481"/>
        <end position="1547"/>
    </location>
</feature>
<feature type="region of interest" description="Disordered" evidence="1">
    <location>
        <begin position="586"/>
        <end position="641"/>
    </location>
</feature>
<protein>
    <submittedName>
        <fullName evidence="2">Uncharacterized protein</fullName>
    </submittedName>
</protein>
<feature type="compositionally biased region" description="Polar residues" evidence="1">
    <location>
        <begin position="1"/>
        <end position="11"/>
    </location>
</feature>
<organism evidence="2 3">
    <name type="scientific">Gloeophyllum trabeum (strain ATCC 11539 / FP-39264 / Madison 617)</name>
    <name type="common">Brown rot fungus</name>
    <dbReference type="NCBI Taxonomy" id="670483"/>
    <lineage>
        <taxon>Eukaryota</taxon>
        <taxon>Fungi</taxon>
        <taxon>Dikarya</taxon>
        <taxon>Basidiomycota</taxon>
        <taxon>Agaricomycotina</taxon>
        <taxon>Agaricomycetes</taxon>
        <taxon>Gloeophyllales</taxon>
        <taxon>Gloeophyllaceae</taxon>
        <taxon>Gloeophyllum</taxon>
    </lineage>
</organism>
<dbReference type="GeneID" id="19300518"/>
<feature type="compositionally biased region" description="Basic and acidic residues" evidence="1">
    <location>
        <begin position="1189"/>
        <end position="1202"/>
    </location>
</feature>
<feature type="region of interest" description="Disordered" evidence="1">
    <location>
        <begin position="1"/>
        <end position="35"/>
    </location>
</feature>
<dbReference type="Proteomes" id="UP000030669">
    <property type="component" value="Unassembled WGS sequence"/>
</dbReference>
<dbReference type="OMA" id="WYHREVE"/>
<dbReference type="RefSeq" id="XP_007860892.1">
    <property type="nucleotide sequence ID" value="XM_007862701.1"/>
</dbReference>
<dbReference type="HOGENOM" id="CLU_003816_0_0_1"/>
<feature type="compositionally biased region" description="Polar residues" evidence="1">
    <location>
        <begin position="381"/>
        <end position="399"/>
    </location>
</feature>
<feature type="compositionally biased region" description="Polar residues" evidence="1">
    <location>
        <begin position="1374"/>
        <end position="1385"/>
    </location>
</feature>
<feature type="compositionally biased region" description="Polar residues" evidence="1">
    <location>
        <begin position="429"/>
        <end position="444"/>
    </location>
</feature>
<feature type="compositionally biased region" description="Basic and acidic residues" evidence="1">
    <location>
        <begin position="1235"/>
        <end position="1282"/>
    </location>
</feature>
<proteinExistence type="predicted"/>
<reference evidence="2 3" key="1">
    <citation type="journal article" date="2012" name="Science">
        <title>The Paleozoic origin of enzymatic lignin decomposition reconstructed from 31 fungal genomes.</title>
        <authorList>
            <person name="Floudas D."/>
            <person name="Binder M."/>
            <person name="Riley R."/>
            <person name="Barry K."/>
            <person name="Blanchette R.A."/>
            <person name="Henrissat B."/>
            <person name="Martinez A.T."/>
            <person name="Otillar R."/>
            <person name="Spatafora J.W."/>
            <person name="Yadav J.S."/>
            <person name="Aerts A."/>
            <person name="Benoit I."/>
            <person name="Boyd A."/>
            <person name="Carlson A."/>
            <person name="Copeland A."/>
            <person name="Coutinho P.M."/>
            <person name="de Vries R.P."/>
            <person name="Ferreira P."/>
            <person name="Findley K."/>
            <person name="Foster B."/>
            <person name="Gaskell J."/>
            <person name="Glotzer D."/>
            <person name="Gorecki P."/>
            <person name="Heitman J."/>
            <person name="Hesse C."/>
            <person name="Hori C."/>
            <person name="Igarashi K."/>
            <person name="Jurgens J.A."/>
            <person name="Kallen N."/>
            <person name="Kersten P."/>
            <person name="Kohler A."/>
            <person name="Kuees U."/>
            <person name="Kumar T.K.A."/>
            <person name="Kuo A."/>
            <person name="LaButti K."/>
            <person name="Larrondo L.F."/>
            <person name="Lindquist E."/>
            <person name="Ling A."/>
            <person name="Lombard V."/>
            <person name="Lucas S."/>
            <person name="Lundell T."/>
            <person name="Martin R."/>
            <person name="McLaughlin D.J."/>
            <person name="Morgenstern I."/>
            <person name="Morin E."/>
            <person name="Murat C."/>
            <person name="Nagy L.G."/>
            <person name="Nolan M."/>
            <person name="Ohm R.A."/>
            <person name="Patyshakuliyeva A."/>
            <person name="Rokas A."/>
            <person name="Ruiz-Duenas F.J."/>
            <person name="Sabat G."/>
            <person name="Salamov A."/>
            <person name="Samejima M."/>
            <person name="Schmutz J."/>
            <person name="Slot J.C."/>
            <person name="St John F."/>
            <person name="Stenlid J."/>
            <person name="Sun H."/>
            <person name="Sun S."/>
            <person name="Syed K."/>
            <person name="Tsang A."/>
            <person name="Wiebenga A."/>
            <person name="Young D."/>
            <person name="Pisabarro A."/>
            <person name="Eastwood D.C."/>
            <person name="Martin F."/>
            <person name="Cullen D."/>
            <person name="Grigoriev I.V."/>
            <person name="Hibbett D.S."/>
        </authorList>
    </citation>
    <scope>NUCLEOTIDE SEQUENCE [LARGE SCALE GENOMIC DNA]</scope>
    <source>
        <strain evidence="2 3">ATCC 11539</strain>
    </source>
</reference>
<evidence type="ECO:0000313" key="2">
    <source>
        <dbReference type="EMBL" id="EPQ60494.1"/>
    </source>
</evidence>